<dbReference type="Proteomes" id="UP000223968">
    <property type="component" value="Unassembled WGS sequence"/>
</dbReference>
<gene>
    <name evidence="2" type="ORF">AJ79_07497</name>
</gene>
<accession>A0A2B7X293</accession>
<keyword evidence="1" id="KW-0732">Signal</keyword>
<reference evidence="2 3" key="1">
    <citation type="submission" date="2017-10" db="EMBL/GenBank/DDBJ databases">
        <title>Comparative genomics in systemic dimorphic fungi from Ajellomycetaceae.</title>
        <authorList>
            <person name="Munoz J.F."/>
            <person name="Mcewen J.G."/>
            <person name="Clay O.K."/>
            <person name="Cuomo C.A."/>
        </authorList>
    </citation>
    <scope>NUCLEOTIDE SEQUENCE [LARGE SCALE GENOMIC DNA]</scope>
    <source>
        <strain evidence="2 3">UAMH5409</strain>
    </source>
</reference>
<sequence length="370" mass="40914">MVLNAILNAGILGATVGSIVNDVTKGKQDFSKQLTVSMITGVGGNSGGSVPHVAIWDEHGNRISQYKGDENGHVDEGSTKTVYLDPYQNDGKIARPDYLLIVMQETDAVCLSAIMATGANAQYTWTGDYGYTCGAQWYNSKEGIAGSNKPVKCVWLDSDHTNGIVAKGLSLHMPDFAPDAGIIEQYNMDQARLCQNTARMTFQPEPVVPDSGVIFFDPPLEYMEDPVGALKKPDQGIDRRTRAYPDGTNMKIKDAKRRHVRDLPKRNLNVRGVKNNRADHLVISDIEGHSARELCEHPNSLGPDFVHKREKVFCDMETADWWPLCDEDNTEGCFDLKDRAIKGFEPGSLAARSAKAKRIVPKNYSSHEEW</sequence>
<protein>
    <submittedName>
        <fullName evidence="2">Uncharacterized protein</fullName>
    </submittedName>
</protein>
<dbReference type="EMBL" id="PDNB01000153">
    <property type="protein sequence ID" value="PGH02960.1"/>
    <property type="molecule type" value="Genomic_DNA"/>
</dbReference>
<keyword evidence="3" id="KW-1185">Reference proteome</keyword>
<dbReference type="OrthoDB" id="4173925at2759"/>
<feature type="chain" id="PRO_5012993420" evidence="1">
    <location>
        <begin position="18"/>
        <end position="370"/>
    </location>
</feature>
<proteinExistence type="predicted"/>
<evidence type="ECO:0000256" key="1">
    <source>
        <dbReference type="SAM" id="SignalP"/>
    </source>
</evidence>
<evidence type="ECO:0000313" key="3">
    <source>
        <dbReference type="Proteomes" id="UP000223968"/>
    </source>
</evidence>
<feature type="signal peptide" evidence="1">
    <location>
        <begin position="1"/>
        <end position="17"/>
    </location>
</feature>
<dbReference type="AlphaFoldDB" id="A0A2B7X293"/>
<evidence type="ECO:0000313" key="2">
    <source>
        <dbReference type="EMBL" id="PGH02960.1"/>
    </source>
</evidence>
<organism evidence="2 3">
    <name type="scientific">Helicocarpus griseus UAMH5409</name>
    <dbReference type="NCBI Taxonomy" id="1447875"/>
    <lineage>
        <taxon>Eukaryota</taxon>
        <taxon>Fungi</taxon>
        <taxon>Dikarya</taxon>
        <taxon>Ascomycota</taxon>
        <taxon>Pezizomycotina</taxon>
        <taxon>Eurotiomycetes</taxon>
        <taxon>Eurotiomycetidae</taxon>
        <taxon>Onygenales</taxon>
        <taxon>Ajellomycetaceae</taxon>
        <taxon>Helicocarpus</taxon>
    </lineage>
</organism>
<name>A0A2B7X293_9EURO</name>
<comment type="caution">
    <text evidence="2">The sequence shown here is derived from an EMBL/GenBank/DDBJ whole genome shotgun (WGS) entry which is preliminary data.</text>
</comment>
<dbReference type="STRING" id="1447875.A0A2B7X293"/>